<dbReference type="SUPFAM" id="SSF51735">
    <property type="entry name" value="NAD(P)-binding Rossmann-fold domains"/>
    <property type="match status" value="1"/>
</dbReference>
<dbReference type="Pfam" id="PF08240">
    <property type="entry name" value="ADH_N"/>
    <property type="match status" value="1"/>
</dbReference>
<dbReference type="GO" id="GO:0016491">
    <property type="term" value="F:oxidoreductase activity"/>
    <property type="evidence" value="ECO:0007669"/>
    <property type="project" value="InterPro"/>
</dbReference>
<protein>
    <submittedName>
        <fullName evidence="2">NADPH:quinone reductase-like Zn-dependent oxidoreductase</fullName>
    </submittedName>
</protein>
<dbReference type="InterPro" id="IPR036291">
    <property type="entry name" value="NAD(P)-bd_dom_sf"/>
</dbReference>
<dbReference type="PANTHER" id="PTHR45033">
    <property type="match status" value="1"/>
</dbReference>
<dbReference type="RefSeq" id="WP_211303481.1">
    <property type="nucleotide sequence ID" value="NZ_PYGK01000007.1"/>
</dbReference>
<dbReference type="SUPFAM" id="SSF50129">
    <property type="entry name" value="GroES-like"/>
    <property type="match status" value="1"/>
</dbReference>
<dbReference type="InterPro" id="IPR013154">
    <property type="entry name" value="ADH-like_N"/>
</dbReference>
<evidence type="ECO:0000313" key="3">
    <source>
        <dbReference type="Proteomes" id="UP000240978"/>
    </source>
</evidence>
<reference evidence="2 3" key="1">
    <citation type="submission" date="2018-03" db="EMBL/GenBank/DDBJ databases">
        <title>Genomic Encyclopedia of Archaeal and Bacterial Type Strains, Phase II (KMG-II): from individual species to whole genera.</title>
        <authorList>
            <person name="Goeker M."/>
        </authorList>
    </citation>
    <scope>NUCLEOTIDE SEQUENCE [LARGE SCALE GENOMIC DNA]</scope>
    <source>
        <strain evidence="2 3">DSM 18107</strain>
    </source>
</reference>
<dbReference type="Pfam" id="PF00107">
    <property type="entry name" value="ADH_zinc_N"/>
    <property type="match status" value="1"/>
</dbReference>
<dbReference type="CDD" id="cd08276">
    <property type="entry name" value="MDR7"/>
    <property type="match status" value="1"/>
</dbReference>
<keyword evidence="3" id="KW-1185">Reference proteome</keyword>
<dbReference type="AlphaFoldDB" id="A0A2P8G4T5"/>
<sequence>METMQKQSTASSRDKQSAGMKSYHVQYGGGLASLTVKEHAIPQPGRKEVLVRIHANSLSYRDLMILRGNYPLPVKPDVVPVSDGAGEVVAIGEDVTRTKPGDRVMVQMFPHWIDGPFALEHAAQIGGSLDGLLTEYALVSEDAIVHMPAHLSYEEAATLPCAALTAWNALTGGKALQTGQTVLTLGSGGVSLFAIQFAKMMGARVIATTSSEEKAQRLKAMGADEVINYRITPDWHRAVRELTNGYGVDQIVEVTGGTLEQSIQSIAIEGQINFVGRLEAGAQTININMLFQSCASVRVVAVGSCAQFITMNKAIEANQLRPVIDKVFSFEEAATAFEYLQEGKYFGKIVISH</sequence>
<proteinExistence type="predicted"/>
<dbReference type="PANTHER" id="PTHR45033:SF2">
    <property type="entry name" value="ZINC-TYPE ALCOHOL DEHYDROGENASE-LIKE PROTEIN C1773.06C"/>
    <property type="match status" value="1"/>
</dbReference>
<dbReference type="InterPro" id="IPR013149">
    <property type="entry name" value="ADH-like_C"/>
</dbReference>
<dbReference type="Proteomes" id="UP000240978">
    <property type="component" value="Unassembled WGS sequence"/>
</dbReference>
<evidence type="ECO:0000259" key="1">
    <source>
        <dbReference type="SMART" id="SM00829"/>
    </source>
</evidence>
<dbReference type="SMART" id="SM00829">
    <property type="entry name" value="PKS_ER"/>
    <property type="match status" value="1"/>
</dbReference>
<dbReference type="InterPro" id="IPR011032">
    <property type="entry name" value="GroES-like_sf"/>
</dbReference>
<organism evidence="2 3">
    <name type="scientific">Chitinophaga ginsengisoli</name>
    <dbReference type="NCBI Taxonomy" id="363837"/>
    <lineage>
        <taxon>Bacteria</taxon>
        <taxon>Pseudomonadati</taxon>
        <taxon>Bacteroidota</taxon>
        <taxon>Chitinophagia</taxon>
        <taxon>Chitinophagales</taxon>
        <taxon>Chitinophagaceae</taxon>
        <taxon>Chitinophaga</taxon>
    </lineage>
</organism>
<dbReference type="Gene3D" id="3.40.50.720">
    <property type="entry name" value="NAD(P)-binding Rossmann-like Domain"/>
    <property type="match status" value="1"/>
</dbReference>
<evidence type="ECO:0000313" key="2">
    <source>
        <dbReference type="EMBL" id="PSL28991.1"/>
    </source>
</evidence>
<gene>
    <name evidence="2" type="ORF">CLV42_107137</name>
</gene>
<feature type="domain" description="Enoyl reductase (ER)" evidence="1">
    <location>
        <begin position="29"/>
        <end position="351"/>
    </location>
</feature>
<name>A0A2P8G4T5_9BACT</name>
<accession>A0A2P8G4T5</accession>
<dbReference type="InterPro" id="IPR052711">
    <property type="entry name" value="Zinc_ADH-like"/>
</dbReference>
<comment type="caution">
    <text evidence="2">The sequence shown here is derived from an EMBL/GenBank/DDBJ whole genome shotgun (WGS) entry which is preliminary data.</text>
</comment>
<dbReference type="EMBL" id="PYGK01000007">
    <property type="protein sequence ID" value="PSL28991.1"/>
    <property type="molecule type" value="Genomic_DNA"/>
</dbReference>
<dbReference type="Gene3D" id="3.90.180.10">
    <property type="entry name" value="Medium-chain alcohol dehydrogenases, catalytic domain"/>
    <property type="match status" value="1"/>
</dbReference>
<dbReference type="InterPro" id="IPR020843">
    <property type="entry name" value="ER"/>
</dbReference>